<reference evidence="3 4" key="1">
    <citation type="submission" date="2019-03" db="EMBL/GenBank/DDBJ databases">
        <title>Seongchinamella monodicae gen. nov., sp. nov., a novel member of the Gammaproteobacteria isolated from a tidal mudflat of beach.</title>
        <authorList>
            <person name="Yang H.G."/>
            <person name="Kang J.W."/>
            <person name="Lee S.D."/>
        </authorList>
    </citation>
    <scope>NUCLEOTIDE SEQUENCE [LARGE SCALE GENOMIC DNA]</scope>
    <source>
        <strain evidence="3 4">GH4-78</strain>
    </source>
</reference>
<evidence type="ECO:0000313" key="3">
    <source>
        <dbReference type="EMBL" id="TDG12732.1"/>
    </source>
</evidence>
<keyword evidence="1" id="KW-1133">Transmembrane helix</keyword>
<keyword evidence="1" id="KW-0812">Transmembrane</keyword>
<keyword evidence="1" id="KW-0472">Membrane</keyword>
<keyword evidence="2" id="KW-0732">Signal</keyword>
<dbReference type="AlphaFoldDB" id="A0A4R5LQ97"/>
<feature type="transmembrane region" description="Helical" evidence="1">
    <location>
        <begin position="244"/>
        <end position="261"/>
    </location>
</feature>
<feature type="chain" id="PRO_5020219553" evidence="2">
    <location>
        <begin position="24"/>
        <end position="268"/>
    </location>
</feature>
<evidence type="ECO:0000313" key="4">
    <source>
        <dbReference type="Proteomes" id="UP000295554"/>
    </source>
</evidence>
<dbReference type="RefSeq" id="WP_238946931.1">
    <property type="nucleotide sequence ID" value="NZ_SMSE01000003.1"/>
</dbReference>
<dbReference type="EMBL" id="SMSE01000003">
    <property type="protein sequence ID" value="TDG12732.1"/>
    <property type="molecule type" value="Genomic_DNA"/>
</dbReference>
<sequence>MITKLFRSAALLVCCLISGFSFADVAVYGANNQTWNEEVRDKIAAAAGGALGAVDFFDAGVVTPTLVDLQNYTAVLVYSDGGFADPVALGDALADYADAGGTVVLSTFAFNINPIAGRLVTDSYLPVTLGPQSSPGGLTLVPVDAGNGLLAGVSSFAGGSSSYHNTVSLEAGATLVAEWSNGVPLIAVLGNVIALNMYPPSSDSRSDFWDATTEGDIMMSNALGFVGVAPPPAAPVAPPKPVPVMPLSGLGLMIVGILVVARRRFMQR</sequence>
<evidence type="ECO:0000256" key="1">
    <source>
        <dbReference type="SAM" id="Phobius"/>
    </source>
</evidence>
<dbReference type="Proteomes" id="UP000295554">
    <property type="component" value="Unassembled WGS sequence"/>
</dbReference>
<accession>A0A4R5LQ97</accession>
<proteinExistence type="predicted"/>
<protein>
    <submittedName>
        <fullName evidence="3">PEP-CTERM sorting domain-containing protein</fullName>
    </submittedName>
</protein>
<name>A0A4R5LQ97_9GAMM</name>
<feature type="signal peptide" evidence="2">
    <location>
        <begin position="1"/>
        <end position="23"/>
    </location>
</feature>
<evidence type="ECO:0000256" key="2">
    <source>
        <dbReference type="SAM" id="SignalP"/>
    </source>
</evidence>
<comment type="caution">
    <text evidence="3">The sequence shown here is derived from an EMBL/GenBank/DDBJ whole genome shotgun (WGS) entry which is preliminary data.</text>
</comment>
<organism evidence="3 4">
    <name type="scientific">Seongchinamella unica</name>
    <dbReference type="NCBI Taxonomy" id="2547392"/>
    <lineage>
        <taxon>Bacteria</taxon>
        <taxon>Pseudomonadati</taxon>
        <taxon>Pseudomonadota</taxon>
        <taxon>Gammaproteobacteria</taxon>
        <taxon>Cellvibrionales</taxon>
        <taxon>Halieaceae</taxon>
        <taxon>Seongchinamella</taxon>
    </lineage>
</organism>
<keyword evidence="4" id="KW-1185">Reference proteome</keyword>
<gene>
    <name evidence="3" type="ORF">E2F43_14270</name>
</gene>